<proteinExistence type="predicted"/>
<dbReference type="STRING" id="886293.Sinac_5436"/>
<accession>L0DL56</accession>
<organism evidence="1 2">
    <name type="scientific">Singulisphaera acidiphila (strain ATCC BAA-1392 / DSM 18658 / VKM B-2454 / MOB10)</name>
    <dbReference type="NCBI Taxonomy" id="886293"/>
    <lineage>
        <taxon>Bacteria</taxon>
        <taxon>Pseudomonadati</taxon>
        <taxon>Planctomycetota</taxon>
        <taxon>Planctomycetia</taxon>
        <taxon>Isosphaerales</taxon>
        <taxon>Isosphaeraceae</taxon>
        <taxon>Singulisphaera</taxon>
    </lineage>
</organism>
<dbReference type="HOGENOM" id="CLU_586308_0_0_0"/>
<dbReference type="OrthoDB" id="179386at2"/>
<dbReference type="RefSeq" id="WP_015248686.1">
    <property type="nucleotide sequence ID" value="NC_019892.1"/>
</dbReference>
<dbReference type="KEGG" id="saci:Sinac_5436"/>
<protein>
    <recommendedName>
        <fullName evidence="3">Nicotinamide mononucleotide adenylyltransferase</fullName>
    </recommendedName>
</protein>
<dbReference type="eggNOG" id="COG1057">
    <property type="taxonomic scope" value="Bacteria"/>
</dbReference>
<name>L0DL56_SINAD</name>
<keyword evidence="2" id="KW-1185">Reference proteome</keyword>
<gene>
    <name evidence="1" type="ordered locus">Sinac_5436</name>
</gene>
<dbReference type="AlphaFoldDB" id="L0DL56"/>
<reference evidence="1 2" key="1">
    <citation type="submission" date="2012-02" db="EMBL/GenBank/DDBJ databases">
        <title>Complete sequence of chromosome of Singulisphaera acidiphila DSM 18658.</title>
        <authorList>
            <consortium name="US DOE Joint Genome Institute (JGI-PGF)"/>
            <person name="Lucas S."/>
            <person name="Copeland A."/>
            <person name="Lapidus A."/>
            <person name="Glavina del Rio T."/>
            <person name="Dalin E."/>
            <person name="Tice H."/>
            <person name="Bruce D."/>
            <person name="Goodwin L."/>
            <person name="Pitluck S."/>
            <person name="Peters L."/>
            <person name="Ovchinnikova G."/>
            <person name="Chertkov O."/>
            <person name="Kyrpides N."/>
            <person name="Mavromatis K."/>
            <person name="Ivanova N."/>
            <person name="Brettin T."/>
            <person name="Detter J.C."/>
            <person name="Han C."/>
            <person name="Larimer F."/>
            <person name="Land M."/>
            <person name="Hauser L."/>
            <person name="Markowitz V."/>
            <person name="Cheng J.-F."/>
            <person name="Hugenholtz P."/>
            <person name="Woyke T."/>
            <person name="Wu D."/>
            <person name="Tindall B."/>
            <person name="Pomrenke H."/>
            <person name="Brambilla E."/>
            <person name="Klenk H.-P."/>
            <person name="Eisen J.A."/>
        </authorList>
    </citation>
    <scope>NUCLEOTIDE SEQUENCE [LARGE SCALE GENOMIC DNA]</scope>
    <source>
        <strain evidence="2">ATCC BAA-1392 / DSM 18658 / VKM B-2454 / MOB10</strain>
    </source>
</reference>
<sequence>MQSNSLDTHQKAVQINLDASKYGTFAEIGAGQEVARWFFRVGGAAGTIAKSISAYDMTVSDSIYGPCGRYVSRQRLETMLDCEFRSLTDHLGDRRGEGTRFFAFADTVAAKSYTRKDDWHGWMGIRFQASPGAVPCQIILHVSLLDREAVSQQEAIGILGVNLIHSALYEADPLATVRQLLDDLSDQRLEVDLIEFSGPAFDHIDNRLMSLELVHCGLSGAAMFTPGGKVIQPADAFHKRPILLLRGSFRPVTNVTVDMLHSALAQFEQEPDNQGEEILVVTEMTLNNLLQGDAIDKQDFLDRVDILRALGRPVLISNFGEFYRLANYLQHHTSKPIGLVMGVPTLRQVFEEKYYNDLAGGILESFGRLFKNDLKVYAYPSLDPDSGAIVTANDLRVAANLQHLYNFLVENRHIQPLRDFNAEYLSINSRDVYRRMREGDPNWIYEVPPGVALLICQDHLMGYDPAAFER</sequence>
<dbReference type="EMBL" id="CP003364">
    <property type="protein sequence ID" value="AGA29583.1"/>
    <property type="molecule type" value="Genomic_DNA"/>
</dbReference>
<dbReference type="SUPFAM" id="SSF52374">
    <property type="entry name" value="Nucleotidylyl transferase"/>
    <property type="match status" value="1"/>
</dbReference>
<evidence type="ECO:0000313" key="1">
    <source>
        <dbReference type="EMBL" id="AGA29583.1"/>
    </source>
</evidence>
<evidence type="ECO:0008006" key="3">
    <source>
        <dbReference type="Google" id="ProtNLM"/>
    </source>
</evidence>
<evidence type="ECO:0000313" key="2">
    <source>
        <dbReference type="Proteomes" id="UP000010798"/>
    </source>
</evidence>
<dbReference type="Proteomes" id="UP000010798">
    <property type="component" value="Chromosome"/>
</dbReference>